<evidence type="ECO:0000256" key="10">
    <source>
        <dbReference type="PROSITE-ProRule" id="PRU01389"/>
    </source>
</evidence>
<dbReference type="GO" id="GO:0005737">
    <property type="term" value="C:cytoplasm"/>
    <property type="evidence" value="ECO:0007669"/>
    <property type="project" value="UniProtKB-SubCell"/>
</dbReference>
<dbReference type="OrthoDB" id="57957at2759"/>
<reference evidence="13 14" key="1">
    <citation type="journal article" date="2018" name="Mol. Biol. Evol.">
        <title>Broad Genomic Sampling Reveals a Smut Pathogenic Ancestry of the Fungal Clade Ustilaginomycotina.</title>
        <authorList>
            <person name="Kijpornyongpan T."/>
            <person name="Mondo S.J."/>
            <person name="Barry K."/>
            <person name="Sandor L."/>
            <person name="Lee J."/>
            <person name="Lipzen A."/>
            <person name="Pangilinan J."/>
            <person name="LaButti K."/>
            <person name="Hainaut M."/>
            <person name="Henrissat B."/>
            <person name="Grigoriev I.V."/>
            <person name="Spatafora J.W."/>
            <person name="Aime M.C."/>
        </authorList>
    </citation>
    <scope>NUCLEOTIDE SEQUENCE [LARGE SCALE GENOMIC DNA]</scope>
    <source>
        <strain evidence="13 14">MCA 3882</strain>
    </source>
</reference>
<protein>
    <recommendedName>
        <fullName evidence="12">VLRF1 domain-containing protein</fullName>
    </recommendedName>
</protein>
<sequence>MTTNSNDDAPLNPKPWANEPILSKPLYAFDLPKELLDSLKLRSIDIPTEADEDDGHSRRRIGEENHANQSDSGCAICPKAPQFSNISEKRAHLRSDWHRYNVALNRKGRNEDVIAQEAFDKIAEEVSSSGESDTESEGEISVRVPVDLVNTLLRRLQLARSAEGQHDATSEEEGEEQEKGKNSVAREPHLWFHTPPSDTAKVIPQTQFGIIRQLFPENDVDHSLKDWHSLALSRLQPGSLDGSLMQGAKRLKGASAADEAASMLNVVFYDAPNRRQDSDSEGESDYDEEENGEEASPALGNPHSNTFAPQPLRTWTILLMGGGDFAALVVALNPYEQVISKKKGTTERQLLVLARKQFHRYTTRRKQGGAQSAQDASGRFAKSAGAQLRRYGEQQLAEEIRELLDRPEWRSAIQSSERVWIRAGLRSARGVLWSWPSSGGATRESPLEEMRRKDLVQNLPVAVRKPTVGECLRCFAELTKVRIRHETEEEMQKRDEAYKAQLQGTAQARQERRRKQKERLQREAEIKQAANTKKRTPVKLDPIEQLRRERLIRLVDMLRKGRLSNALKHLEKYELDLLHPNGWQNDADASKNLDPDDVDESMELAHQRINAELPGWWRFLDAREKGALLHGPADSIESQLSNLTIRNRLVPSTILHVAAEGGSESVVNHFLVERHCDPTAGIAPPPHSDAFDEDASKQEIATKASEKANTIFPHRTAYDLCPNRESRDVFRRLMATRSDLCKDWSGIEKGGARVPKALTEEMEEARNKEEQVRDKRQLMRDRARKRQEEEASTNAHTITEEDRVAAANQKAKKEAEQQSSTSNSNRLGGSGSAPRALQKKMDESQGLTPEMRARIEREKRARAAEARLKGLQGK</sequence>
<evidence type="ECO:0000256" key="6">
    <source>
        <dbReference type="ARBA" id="ARBA00022759"/>
    </source>
</evidence>
<evidence type="ECO:0000313" key="14">
    <source>
        <dbReference type="Proteomes" id="UP000245771"/>
    </source>
</evidence>
<feature type="compositionally biased region" description="Basic and acidic residues" evidence="11">
    <location>
        <begin position="764"/>
        <end position="789"/>
    </location>
</feature>
<dbReference type="InterPro" id="IPR047139">
    <property type="entry name" value="ANKZ1/VMS1"/>
</dbReference>
<dbReference type="GeneID" id="37024254"/>
<evidence type="ECO:0000256" key="7">
    <source>
        <dbReference type="ARBA" id="ARBA00022801"/>
    </source>
</evidence>
<proteinExistence type="inferred from homology"/>
<dbReference type="GO" id="GO:0016787">
    <property type="term" value="F:hydrolase activity"/>
    <property type="evidence" value="ECO:0007669"/>
    <property type="project" value="UniProtKB-KW"/>
</dbReference>
<evidence type="ECO:0000256" key="2">
    <source>
        <dbReference type="ARBA" id="ARBA00009262"/>
    </source>
</evidence>
<dbReference type="EMBL" id="KZ819603">
    <property type="protein sequence ID" value="PWN36178.1"/>
    <property type="molecule type" value="Genomic_DNA"/>
</dbReference>
<evidence type="ECO:0000256" key="5">
    <source>
        <dbReference type="ARBA" id="ARBA00022737"/>
    </source>
</evidence>
<dbReference type="FunCoup" id="A0A316VGI4">
    <property type="interactions" value="26"/>
</dbReference>
<evidence type="ECO:0000256" key="1">
    <source>
        <dbReference type="ARBA" id="ARBA00004496"/>
    </source>
</evidence>
<feature type="region of interest" description="Disordered" evidence="11">
    <location>
        <begin position="502"/>
        <end position="537"/>
    </location>
</feature>
<dbReference type="Pfam" id="PF18826">
    <property type="entry name" value="bVLRF1"/>
    <property type="match status" value="1"/>
</dbReference>
<feature type="compositionally biased region" description="Basic and acidic residues" evidence="11">
    <location>
        <begin position="851"/>
        <end position="868"/>
    </location>
</feature>
<feature type="compositionally biased region" description="Basic and acidic residues" evidence="11">
    <location>
        <begin position="177"/>
        <end position="190"/>
    </location>
</feature>
<dbReference type="InterPro" id="IPR041175">
    <property type="entry name" value="VLRF1/Vms1"/>
</dbReference>
<keyword evidence="6 10" id="KW-0255">Endonuclease</keyword>
<evidence type="ECO:0000313" key="13">
    <source>
        <dbReference type="EMBL" id="PWN36178.1"/>
    </source>
</evidence>
<comment type="domain">
    <text evidence="10">The VLRF1 domain mediates binding to the 60S ribosomal subunit.</text>
</comment>
<dbReference type="RefSeq" id="XP_025356480.1">
    <property type="nucleotide sequence ID" value="XM_025502473.1"/>
</dbReference>
<keyword evidence="14" id="KW-1185">Reference proteome</keyword>
<evidence type="ECO:0000256" key="4">
    <source>
        <dbReference type="ARBA" id="ARBA00022722"/>
    </source>
</evidence>
<evidence type="ECO:0000259" key="12">
    <source>
        <dbReference type="PROSITE" id="PS52044"/>
    </source>
</evidence>
<keyword evidence="5" id="KW-0677">Repeat</keyword>
<dbReference type="PANTHER" id="PTHR16036:SF2">
    <property type="entry name" value="TRNA ENDONUCLEASE ANKZF1"/>
    <property type="match status" value="1"/>
</dbReference>
<name>A0A316VGI4_9BASI</name>
<evidence type="ECO:0000256" key="3">
    <source>
        <dbReference type="ARBA" id="ARBA00022490"/>
    </source>
</evidence>
<keyword evidence="9" id="KW-0175">Coiled coil</keyword>
<feature type="domain" description="VLRF1" evidence="12">
    <location>
        <begin position="311"/>
        <end position="481"/>
    </location>
</feature>
<dbReference type="AlphaFoldDB" id="A0A316VGI4"/>
<organism evidence="13 14">
    <name type="scientific">Meira miltonrushii</name>
    <dbReference type="NCBI Taxonomy" id="1280837"/>
    <lineage>
        <taxon>Eukaryota</taxon>
        <taxon>Fungi</taxon>
        <taxon>Dikarya</taxon>
        <taxon>Basidiomycota</taxon>
        <taxon>Ustilaginomycotina</taxon>
        <taxon>Exobasidiomycetes</taxon>
        <taxon>Exobasidiales</taxon>
        <taxon>Brachybasidiaceae</taxon>
        <taxon>Meira</taxon>
    </lineage>
</organism>
<feature type="region of interest" description="Disordered" evidence="11">
    <location>
        <begin position="272"/>
        <end position="307"/>
    </location>
</feature>
<keyword evidence="7 10" id="KW-0378">Hydrolase</keyword>
<dbReference type="PANTHER" id="PTHR16036">
    <property type="entry name" value="ANKYRIN REPEAT AND ZINC FINGER DOMAIN-CONTAINING PROTEIN 1"/>
    <property type="match status" value="1"/>
</dbReference>
<evidence type="ECO:0000256" key="8">
    <source>
        <dbReference type="ARBA" id="ARBA00023043"/>
    </source>
</evidence>
<feature type="region of interest" description="Disordered" evidence="11">
    <location>
        <begin position="160"/>
        <end position="199"/>
    </location>
</feature>
<dbReference type="STRING" id="1280837.A0A316VGI4"/>
<keyword evidence="8" id="KW-0040">ANK repeat</keyword>
<comment type="subcellular location">
    <subcellularLocation>
        <location evidence="1">Cytoplasm</location>
    </subcellularLocation>
</comment>
<keyword evidence="3 10" id="KW-0963">Cytoplasm</keyword>
<accession>A0A316VGI4</accession>
<evidence type="ECO:0000256" key="11">
    <source>
        <dbReference type="SAM" id="MobiDB-lite"/>
    </source>
</evidence>
<dbReference type="PROSITE" id="PS52044">
    <property type="entry name" value="VLRF1"/>
    <property type="match status" value="1"/>
</dbReference>
<feature type="compositionally biased region" description="Acidic residues" evidence="11">
    <location>
        <begin position="279"/>
        <end position="293"/>
    </location>
</feature>
<evidence type="ECO:0000256" key="9">
    <source>
        <dbReference type="ARBA" id="ARBA00023054"/>
    </source>
</evidence>
<gene>
    <name evidence="13" type="ORF">FA14DRAFT_52511</name>
</gene>
<dbReference type="GO" id="GO:0036503">
    <property type="term" value="P:ERAD pathway"/>
    <property type="evidence" value="ECO:0007669"/>
    <property type="project" value="TreeGrafter"/>
</dbReference>
<comment type="similarity">
    <text evidence="2 10">Belongs to the ANKZF1/VMS1 family.</text>
</comment>
<feature type="active site" evidence="10">
    <location>
        <position position="371"/>
    </location>
</feature>
<dbReference type="Proteomes" id="UP000245771">
    <property type="component" value="Unassembled WGS sequence"/>
</dbReference>
<keyword evidence="4 10" id="KW-0540">Nuclease</keyword>
<feature type="region of interest" description="Disordered" evidence="11">
    <location>
        <begin position="762"/>
        <end position="874"/>
    </location>
</feature>
<dbReference type="GO" id="GO:0004519">
    <property type="term" value="F:endonuclease activity"/>
    <property type="evidence" value="ECO:0007669"/>
    <property type="project" value="UniProtKB-KW"/>
</dbReference>
<dbReference type="InParanoid" id="A0A316VGI4"/>